<dbReference type="CDD" id="cd07377">
    <property type="entry name" value="WHTH_GntR"/>
    <property type="match status" value="1"/>
</dbReference>
<keyword evidence="2 5" id="KW-0238">DNA-binding</keyword>
<dbReference type="Pfam" id="PF00392">
    <property type="entry name" value="GntR"/>
    <property type="match status" value="1"/>
</dbReference>
<dbReference type="Gene3D" id="1.10.10.10">
    <property type="entry name" value="Winged helix-like DNA-binding domain superfamily/Winged helix DNA-binding domain"/>
    <property type="match status" value="1"/>
</dbReference>
<dbReference type="Pfam" id="PF07729">
    <property type="entry name" value="FCD"/>
    <property type="match status" value="1"/>
</dbReference>
<dbReference type="InterPro" id="IPR011711">
    <property type="entry name" value="GntR_C"/>
</dbReference>
<protein>
    <submittedName>
        <fullName evidence="5">DNA-binding transcriptional regulator, FadR family</fullName>
    </submittedName>
</protein>
<dbReference type="Proteomes" id="UP000183557">
    <property type="component" value="Unassembled WGS sequence"/>
</dbReference>
<sequence length="229" mass="26292">MSELRKDLNMKTVKRKTLSNQVIEQIIDLLMSGQLKAGDKLPSEMKLMDMLNVSRPVLREALISLETLGVVHRKTREGTFFTDRVGSEPYRIMLAISIGDMESIIETRLSQELGLVALAAEKISELDLKRLEENITAMEKAEGDYTEIDREFHRIIAFSGSNPITEGIIDPLLNMYDKTLENIPLKNRDKEKTVQQHREIYEALKNRDPLAAHASMHKHLVYVRERLSY</sequence>
<dbReference type="InterPro" id="IPR036390">
    <property type="entry name" value="WH_DNA-bd_sf"/>
</dbReference>
<dbReference type="AlphaFoldDB" id="A0A1I3UDG7"/>
<dbReference type="EMBL" id="FOSB01000004">
    <property type="protein sequence ID" value="SFJ80763.1"/>
    <property type="molecule type" value="Genomic_DNA"/>
</dbReference>
<dbReference type="OrthoDB" id="9782299at2"/>
<dbReference type="SUPFAM" id="SSF48008">
    <property type="entry name" value="GntR ligand-binding domain-like"/>
    <property type="match status" value="1"/>
</dbReference>
<organism evidence="5 6">
    <name type="scientific">Halobacillus dabanensis</name>
    <dbReference type="NCBI Taxonomy" id="240302"/>
    <lineage>
        <taxon>Bacteria</taxon>
        <taxon>Bacillati</taxon>
        <taxon>Bacillota</taxon>
        <taxon>Bacilli</taxon>
        <taxon>Bacillales</taxon>
        <taxon>Bacillaceae</taxon>
        <taxon>Halobacillus</taxon>
    </lineage>
</organism>
<evidence type="ECO:0000256" key="3">
    <source>
        <dbReference type="ARBA" id="ARBA00023163"/>
    </source>
</evidence>
<dbReference type="PANTHER" id="PTHR43537">
    <property type="entry name" value="TRANSCRIPTIONAL REGULATOR, GNTR FAMILY"/>
    <property type="match status" value="1"/>
</dbReference>
<evidence type="ECO:0000259" key="4">
    <source>
        <dbReference type="PROSITE" id="PS50949"/>
    </source>
</evidence>
<feature type="domain" description="HTH gntR-type" evidence="4">
    <location>
        <begin position="16"/>
        <end position="84"/>
    </location>
</feature>
<dbReference type="GO" id="GO:0003700">
    <property type="term" value="F:DNA-binding transcription factor activity"/>
    <property type="evidence" value="ECO:0007669"/>
    <property type="project" value="InterPro"/>
</dbReference>
<name>A0A1I3UDG7_HALDA</name>
<evidence type="ECO:0000256" key="2">
    <source>
        <dbReference type="ARBA" id="ARBA00023125"/>
    </source>
</evidence>
<evidence type="ECO:0000313" key="5">
    <source>
        <dbReference type="EMBL" id="SFJ80763.1"/>
    </source>
</evidence>
<dbReference type="SMART" id="SM00895">
    <property type="entry name" value="FCD"/>
    <property type="match status" value="1"/>
</dbReference>
<dbReference type="RefSeq" id="WP_075036221.1">
    <property type="nucleotide sequence ID" value="NZ_FOSB01000004.1"/>
</dbReference>
<dbReference type="Gene3D" id="1.20.120.530">
    <property type="entry name" value="GntR ligand-binding domain-like"/>
    <property type="match status" value="1"/>
</dbReference>
<dbReference type="InterPro" id="IPR008920">
    <property type="entry name" value="TF_FadR/GntR_C"/>
</dbReference>
<dbReference type="InterPro" id="IPR000524">
    <property type="entry name" value="Tscrpt_reg_HTH_GntR"/>
</dbReference>
<dbReference type="SUPFAM" id="SSF46785">
    <property type="entry name" value="Winged helix' DNA-binding domain"/>
    <property type="match status" value="1"/>
</dbReference>
<reference evidence="6" key="1">
    <citation type="submission" date="2016-10" db="EMBL/GenBank/DDBJ databases">
        <authorList>
            <person name="Varghese N."/>
            <person name="Submissions S."/>
        </authorList>
    </citation>
    <scope>NUCLEOTIDE SEQUENCE [LARGE SCALE GENOMIC DNA]</scope>
    <source>
        <strain evidence="6">CGMCC 1.3704</strain>
    </source>
</reference>
<dbReference type="PRINTS" id="PR00035">
    <property type="entry name" value="HTHGNTR"/>
</dbReference>
<keyword evidence="1" id="KW-0805">Transcription regulation</keyword>
<evidence type="ECO:0000256" key="1">
    <source>
        <dbReference type="ARBA" id="ARBA00023015"/>
    </source>
</evidence>
<dbReference type="PANTHER" id="PTHR43537:SF43">
    <property type="entry name" value="GNTR-FAMILY TRANSCRIPTIONAL REGULATOR"/>
    <property type="match status" value="1"/>
</dbReference>
<proteinExistence type="predicted"/>
<evidence type="ECO:0000313" key="6">
    <source>
        <dbReference type="Proteomes" id="UP000183557"/>
    </source>
</evidence>
<dbReference type="GO" id="GO:0003677">
    <property type="term" value="F:DNA binding"/>
    <property type="evidence" value="ECO:0007669"/>
    <property type="project" value="UniProtKB-KW"/>
</dbReference>
<dbReference type="SMART" id="SM00345">
    <property type="entry name" value="HTH_GNTR"/>
    <property type="match status" value="1"/>
</dbReference>
<dbReference type="PROSITE" id="PS50949">
    <property type="entry name" value="HTH_GNTR"/>
    <property type="match status" value="1"/>
</dbReference>
<keyword evidence="3" id="KW-0804">Transcription</keyword>
<gene>
    <name evidence="5" type="ORF">SAMN04487936_104266</name>
</gene>
<accession>A0A1I3UDG7</accession>
<dbReference type="InterPro" id="IPR036388">
    <property type="entry name" value="WH-like_DNA-bd_sf"/>
</dbReference>
<keyword evidence="6" id="KW-1185">Reference proteome</keyword>